<gene>
    <name evidence="7" type="ORF">L227DRAFT_650613</name>
</gene>
<dbReference type="AlphaFoldDB" id="A0A5C2SN01"/>
<dbReference type="OrthoDB" id="2131401at2759"/>
<protein>
    <recommendedName>
        <fullName evidence="9">Integral membrane protein</fullName>
    </recommendedName>
</protein>
<dbReference type="PANTHER" id="PTHR22779:SF6">
    <property type="entry name" value="SD17342P"/>
    <property type="match status" value="1"/>
</dbReference>
<proteinExistence type="inferred from homology"/>
<comment type="similarity">
    <text evidence="2">Belongs to the TMEM170 family.</text>
</comment>
<keyword evidence="8" id="KW-1185">Reference proteome</keyword>
<comment type="subcellular location">
    <subcellularLocation>
        <location evidence="1">Membrane</location>
        <topology evidence="1">Multi-pass membrane protein</topology>
    </subcellularLocation>
</comment>
<evidence type="ECO:0000313" key="8">
    <source>
        <dbReference type="Proteomes" id="UP000313359"/>
    </source>
</evidence>
<dbReference type="EMBL" id="ML122254">
    <property type="protein sequence ID" value="RPD64479.1"/>
    <property type="molecule type" value="Genomic_DNA"/>
</dbReference>
<name>A0A5C2SN01_9APHY</name>
<dbReference type="GO" id="GO:0016020">
    <property type="term" value="C:membrane"/>
    <property type="evidence" value="ECO:0007669"/>
    <property type="project" value="UniProtKB-SubCell"/>
</dbReference>
<evidence type="ECO:0000256" key="5">
    <source>
        <dbReference type="ARBA" id="ARBA00023136"/>
    </source>
</evidence>
<evidence type="ECO:0008006" key="9">
    <source>
        <dbReference type="Google" id="ProtNLM"/>
    </source>
</evidence>
<evidence type="ECO:0000313" key="7">
    <source>
        <dbReference type="EMBL" id="RPD64479.1"/>
    </source>
</evidence>
<keyword evidence="4 6" id="KW-1133">Transmembrane helix</keyword>
<evidence type="ECO:0000256" key="1">
    <source>
        <dbReference type="ARBA" id="ARBA00004141"/>
    </source>
</evidence>
<feature type="transmembrane region" description="Helical" evidence="6">
    <location>
        <begin position="139"/>
        <end position="167"/>
    </location>
</feature>
<dbReference type="InterPro" id="IPR019334">
    <property type="entry name" value="TMEM170A/B/YPR153W-like"/>
</dbReference>
<dbReference type="Proteomes" id="UP000313359">
    <property type="component" value="Unassembled WGS sequence"/>
</dbReference>
<evidence type="ECO:0000256" key="3">
    <source>
        <dbReference type="ARBA" id="ARBA00022692"/>
    </source>
</evidence>
<organism evidence="7 8">
    <name type="scientific">Lentinus tigrinus ALCF2SS1-6</name>
    <dbReference type="NCBI Taxonomy" id="1328759"/>
    <lineage>
        <taxon>Eukaryota</taxon>
        <taxon>Fungi</taxon>
        <taxon>Dikarya</taxon>
        <taxon>Basidiomycota</taxon>
        <taxon>Agaricomycotina</taxon>
        <taxon>Agaricomycetes</taxon>
        <taxon>Polyporales</taxon>
        <taxon>Polyporaceae</taxon>
        <taxon>Lentinus</taxon>
    </lineage>
</organism>
<accession>A0A5C2SN01</accession>
<reference evidence="7" key="1">
    <citation type="journal article" date="2018" name="Genome Biol. Evol.">
        <title>Genomics and development of Lentinus tigrinus, a white-rot wood-decaying mushroom with dimorphic fruiting bodies.</title>
        <authorList>
            <person name="Wu B."/>
            <person name="Xu Z."/>
            <person name="Knudson A."/>
            <person name="Carlson A."/>
            <person name="Chen N."/>
            <person name="Kovaka S."/>
            <person name="LaButti K."/>
            <person name="Lipzen A."/>
            <person name="Pennachio C."/>
            <person name="Riley R."/>
            <person name="Schakwitz W."/>
            <person name="Umezawa K."/>
            <person name="Ohm R.A."/>
            <person name="Grigoriev I.V."/>
            <person name="Nagy L.G."/>
            <person name="Gibbons J."/>
            <person name="Hibbett D."/>
        </authorList>
    </citation>
    <scope>NUCLEOTIDE SEQUENCE [LARGE SCALE GENOMIC DNA]</scope>
    <source>
        <strain evidence="7">ALCF2SS1-6</strain>
    </source>
</reference>
<evidence type="ECO:0000256" key="6">
    <source>
        <dbReference type="SAM" id="Phobius"/>
    </source>
</evidence>
<keyword evidence="3 6" id="KW-0812">Transmembrane</keyword>
<dbReference type="PANTHER" id="PTHR22779">
    <property type="entry name" value="SD17342P"/>
    <property type="match status" value="1"/>
</dbReference>
<keyword evidence="5 6" id="KW-0472">Membrane</keyword>
<evidence type="ECO:0000256" key="2">
    <source>
        <dbReference type="ARBA" id="ARBA00006325"/>
    </source>
</evidence>
<sequence length="205" mass="23182">MSGTPSWPSLYNPVIELFPIDHRDPIQPEGRYLHNPHDIFRFTLYWTLVLYTPAFIICGAYAFLNLTFPPRKSLRKGYKRRPLFPNAGPSRRNVLDGEQIPLRRYDRQGLGAEVKDQSQLRLPSRSPAKQNEKRSRLTFAILVFFLFACLALGGAIVGSAIIGFVIAGLVKAAKYNTSTWIPFFAAMLQTLVGFLALWPTVIDII</sequence>
<dbReference type="STRING" id="1328759.A0A5C2SN01"/>
<feature type="transmembrane region" description="Helical" evidence="6">
    <location>
        <begin position="44"/>
        <end position="66"/>
    </location>
</feature>
<evidence type="ECO:0000256" key="4">
    <source>
        <dbReference type="ARBA" id="ARBA00022989"/>
    </source>
</evidence>
<feature type="transmembrane region" description="Helical" evidence="6">
    <location>
        <begin position="179"/>
        <end position="198"/>
    </location>
</feature>